<feature type="region of interest" description="Disordered" evidence="1">
    <location>
        <begin position="34"/>
        <end position="193"/>
    </location>
</feature>
<keyword evidence="4" id="KW-1185">Reference proteome</keyword>
<gene>
    <name evidence="3" type="ORF">H9Q76_13445</name>
</gene>
<name>A0A7G9FMB0_9FIRM</name>
<evidence type="ECO:0000256" key="1">
    <source>
        <dbReference type="SAM" id="MobiDB-lite"/>
    </source>
</evidence>
<proteinExistence type="predicted"/>
<reference evidence="3 4" key="1">
    <citation type="submission" date="2020-08" db="EMBL/GenBank/DDBJ databases">
        <authorList>
            <person name="Liu C."/>
            <person name="Sun Q."/>
        </authorList>
    </citation>
    <scope>NUCLEOTIDE SEQUENCE [LARGE SCALE GENOMIC DNA]</scope>
    <source>
        <strain evidence="3 4">NSJ-4</strain>
    </source>
</reference>
<dbReference type="Proteomes" id="UP000515819">
    <property type="component" value="Chromosome"/>
</dbReference>
<keyword evidence="2" id="KW-1133">Transmembrane helix</keyword>
<dbReference type="KEGG" id="wcp:H9Q76_13445"/>
<evidence type="ECO:0000313" key="4">
    <source>
        <dbReference type="Proteomes" id="UP000515819"/>
    </source>
</evidence>
<feature type="compositionally biased region" description="Basic and acidic residues" evidence="1">
    <location>
        <begin position="62"/>
        <end position="72"/>
    </location>
</feature>
<keyword evidence="2" id="KW-0472">Membrane</keyword>
<evidence type="ECO:0000256" key="2">
    <source>
        <dbReference type="SAM" id="Phobius"/>
    </source>
</evidence>
<dbReference type="EMBL" id="CP060632">
    <property type="protein sequence ID" value="QNL99691.1"/>
    <property type="molecule type" value="Genomic_DNA"/>
</dbReference>
<feature type="compositionally biased region" description="Polar residues" evidence="1">
    <location>
        <begin position="45"/>
        <end position="57"/>
    </location>
</feature>
<dbReference type="RefSeq" id="WP_249321303.1">
    <property type="nucleotide sequence ID" value="NZ_CP060632.1"/>
</dbReference>
<feature type="compositionally biased region" description="Low complexity" evidence="1">
    <location>
        <begin position="103"/>
        <end position="115"/>
    </location>
</feature>
<feature type="transmembrane region" description="Helical" evidence="2">
    <location>
        <begin position="9"/>
        <end position="31"/>
    </location>
</feature>
<dbReference type="AlphaFoldDB" id="A0A7G9FMB0"/>
<evidence type="ECO:0000313" key="3">
    <source>
        <dbReference type="EMBL" id="QNL99691.1"/>
    </source>
</evidence>
<sequence>MNEKSKRNIILIIIAVFVVATGLVSLAMYNITKSSGKKNSKNTTATMSDAGSITTEAGATEAAKDSTEDSRTTEQATTTEEVKDSKATTEAVASGGSKKDESSSNSKPSSNSTGNSGSGSNGSNSSSGGNNNSGNQKPNNSSSGLSNNSNNSSSSSGSGSTNPSNGNSSNSNSSNSGNNSSSSSGSGNNNSQPSCSHNWVQTFIHHDQVKHTEYYTTTEIAGYHSFCRGCNLDLTEAFGTPECGEARAHLEGCNASYEGRPIYQEKQVPYDVIDQEAYDEPAGYKCSICGATK</sequence>
<feature type="compositionally biased region" description="Low complexity" evidence="1">
    <location>
        <begin position="121"/>
        <end position="191"/>
    </location>
</feature>
<organism evidence="3 4">
    <name type="scientific">Wujia chipingensis</name>
    <dbReference type="NCBI Taxonomy" id="2763670"/>
    <lineage>
        <taxon>Bacteria</taxon>
        <taxon>Bacillati</taxon>
        <taxon>Bacillota</taxon>
        <taxon>Clostridia</taxon>
        <taxon>Lachnospirales</taxon>
        <taxon>Lachnospiraceae</taxon>
        <taxon>Wujia</taxon>
    </lineage>
</organism>
<accession>A0A7G9FMB0</accession>
<keyword evidence="2" id="KW-0812">Transmembrane</keyword>
<protein>
    <submittedName>
        <fullName evidence="3">Uncharacterized protein</fullName>
    </submittedName>
</protein>